<dbReference type="PROSITE" id="PS51891">
    <property type="entry name" value="CENP_V_GFA"/>
    <property type="match status" value="1"/>
</dbReference>
<feature type="domain" description="CENP-V/GFA" evidence="5">
    <location>
        <begin position="11"/>
        <end position="133"/>
    </location>
</feature>
<evidence type="ECO:0000256" key="3">
    <source>
        <dbReference type="ARBA" id="ARBA00022833"/>
    </source>
</evidence>
<keyword evidence="7" id="KW-1185">Reference proteome</keyword>
<evidence type="ECO:0000256" key="4">
    <source>
        <dbReference type="SAM" id="Phobius"/>
    </source>
</evidence>
<comment type="caution">
    <text evidence="6">The sequence shown here is derived from an EMBL/GenBank/DDBJ whole genome shotgun (WGS) entry which is preliminary data.</text>
</comment>
<dbReference type="PANTHER" id="PTHR28620:SF1">
    <property type="entry name" value="CENP-V_GFA DOMAIN-CONTAINING PROTEIN"/>
    <property type="match status" value="1"/>
</dbReference>
<evidence type="ECO:0000313" key="6">
    <source>
        <dbReference type="EMBL" id="KAK3169978.1"/>
    </source>
</evidence>
<dbReference type="AlphaFoldDB" id="A0AAE0DK44"/>
<protein>
    <recommendedName>
        <fullName evidence="5">CENP-V/GFA domain-containing protein</fullName>
    </recommendedName>
</protein>
<evidence type="ECO:0000256" key="2">
    <source>
        <dbReference type="ARBA" id="ARBA00022723"/>
    </source>
</evidence>
<dbReference type="GO" id="GO:0046872">
    <property type="term" value="F:metal ion binding"/>
    <property type="evidence" value="ECO:0007669"/>
    <property type="project" value="UniProtKB-KW"/>
</dbReference>
<dbReference type="SUPFAM" id="SSF51316">
    <property type="entry name" value="Mss4-like"/>
    <property type="match status" value="1"/>
</dbReference>
<reference evidence="6" key="1">
    <citation type="submission" date="2022-11" db="EMBL/GenBank/DDBJ databases">
        <title>Chromosomal genome sequence assembly and mating type (MAT) locus characterization of the leprose asexual lichenized fungus Lepraria neglecta (Nyl.) Erichsen.</title>
        <authorList>
            <person name="Allen J.L."/>
            <person name="Pfeffer B."/>
        </authorList>
    </citation>
    <scope>NUCLEOTIDE SEQUENCE</scope>
    <source>
        <strain evidence="6">Allen 5258</strain>
    </source>
</reference>
<accession>A0AAE0DK44</accession>
<evidence type="ECO:0000259" key="5">
    <source>
        <dbReference type="PROSITE" id="PS51891"/>
    </source>
</evidence>
<dbReference type="InterPro" id="IPR052355">
    <property type="entry name" value="CENP-V-like"/>
</dbReference>
<keyword evidence="4" id="KW-1133">Transmembrane helix</keyword>
<proteinExistence type="inferred from homology"/>
<evidence type="ECO:0000313" key="7">
    <source>
        <dbReference type="Proteomes" id="UP001276659"/>
    </source>
</evidence>
<keyword evidence="4" id="KW-0812">Transmembrane</keyword>
<keyword evidence="3" id="KW-0862">Zinc</keyword>
<gene>
    <name evidence="6" type="ORF">OEA41_009363</name>
</gene>
<evidence type="ECO:0000256" key="1">
    <source>
        <dbReference type="ARBA" id="ARBA00005495"/>
    </source>
</evidence>
<sequence>MAESATPEVWYEANCHCAAIKYKVKLPSLDSLEIMICNCSICTKNGYFNVYPKRTDLVYIQGEDSVKGYLFGKKAHMHKFCPTCGSSLFVEPEMDDVEGMALNVILLIIFCAWRFADTVKVRMIKDIDLDMLKYKKFDGKTKLQPPYNP</sequence>
<dbReference type="EMBL" id="JASNWA010000009">
    <property type="protein sequence ID" value="KAK3169978.1"/>
    <property type="molecule type" value="Genomic_DNA"/>
</dbReference>
<dbReference type="PANTHER" id="PTHR28620">
    <property type="entry name" value="CENTROMERE PROTEIN V"/>
    <property type="match status" value="1"/>
</dbReference>
<dbReference type="GO" id="GO:0016846">
    <property type="term" value="F:carbon-sulfur lyase activity"/>
    <property type="evidence" value="ECO:0007669"/>
    <property type="project" value="InterPro"/>
</dbReference>
<dbReference type="Gene3D" id="2.170.150.70">
    <property type="match status" value="1"/>
</dbReference>
<dbReference type="InterPro" id="IPR006913">
    <property type="entry name" value="CENP-V/GFA"/>
</dbReference>
<name>A0AAE0DK44_9LECA</name>
<comment type="similarity">
    <text evidence="1">Belongs to the Gfa family.</text>
</comment>
<keyword evidence="4" id="KW-0472">Membrane</keyword>
<feature type="transmembrane region" description="Helical" evidence="4">
    <location>
        <begin position="99"/>
        <end position="116"/>
    </location>
</feature>
<keyword evidence="2" id="KW-0479">Metal-binding</keyword>
<dbReference type="Proteomes" id="UP001276659">
    <property type="component" value="Unassembled WGS sequence"/>
</dbReference>
<dbReference type="Pfam" id="PF04828">
    <property type="entry name" value="GFA"/>
    <property type="match status" value="1"/>
</dbReference>
<dbReference type="InterPro" id="IPR011057">
    <property type="entry name" value="Mss4-like_sf"/>
</dbReference>
<organism evidence="6 7">
    <name type="scientific">Lepraria neglecta</name>
    <dbReference type="NCBI Taxonomy" id="209136"/>
    <lineage>
        <taxon>Eukaryota</taxon>
        <taxon>Fungi</taxon>
        <taxon>Dikarya</taxon>
        <taxon>Ascomycota</taxon>
        <taxon>Pezizomycotina</taxon>
        <taxon>Lecanoromycetes</taxon>
        <taxon>OSLEUM clade</taxon>
        <taxon>Lecanoromycetidae</taxon>
        <taxon>Lecanorales</taxon>
        <taxon>Lecanorineae</taxon>
        <taxon>Stereocaulaceae</taxon>
        <taxon>Lepraria</taxon>
    </lineage>
</organism>